<evidence type="ECO:0000259" key="1">
    <source>
        <dbReference type="Pfam" id="PF13443"/>
    </source>
</evidence>
<gene>
    <name evidence="2" type="ORF">C1871_10505</name>
</gene>
<sequence>MAKHLIVELEAVLLEKGKSSKDLVRATGHTTVNVSRIRQAKMRGIRMDTLMEICLELDCQPGDIMKIVTDEEFDRLVEERRKTGEARVKAGLRRTAPERVYEIDLDLGGE</sequence>
<dbReference type="SUPFAM" id="SSF47413">
    <property type="entry name" value="lambda repressor-like DNA-binding domains"/>
    <property type="match status" value="1"/>
</dbReference>
<accession>A0A369N4K8</accession>
<evidence type="ECO:0000313" key="2">
    <source>
        <dbReference type="EMBL" id="RDB84035.1"/>
    </source>
</evidence>
<dbReference type="EMBL" id="PPTY01000019">
    <property type="protein sequence ID" value="RDB84035.1"/>
    <property type="molecule type" value="Genomic_DNA"/>
</dbReference>
<feature type="domain" description="HTH cro/C1-type" evidence="1">
    <location>
        <begin position="9"/>
        <end position="70"/>
    </location>
</feature>
<evidence type="ECO:0000313" key="3">
    <source>
        <dbReference type="Proteomes" id="UP000253857"/>
    </source>
</evidence>
<dbReference type="InterPro" id="IPR001387">
    <property type="entry name" value="Cro/C1-type_HTH"/>
</dbReference>
<dbReference type="AlphaFoldDB" id="A0A369N4K8"/>
<organism evidence="2 3">
    <name type="scientific">Eggerthella lenta</name>
    <name type="common">Eubacterium lentum</name>
    <dbReference type="NCBI Taxonomy" id="84112"/>
    <lineage>
        <taxon>Bacteria</taxon>
        <taxon>Bacillati</taxon>
        <taxon>Actinomycetota</taxon>
        <taxon>Coriobacteriia</taxon>
        <taxon>Eggerthellales</taxon>
        <taxon>Eggerthellaceae</taxon>
        <taxon>Eggerthella</taxon>
    </lineage>
</organism>
<name>A0A369N4K8_EGGLN</name>
<dbReference type="Proteomes" id="UP000253857">
    <property type="component" value="Unassembled WGS sequence"/>
</dbReference>
<dbReference type="PANTHER" id="PTHR37301">
    <property type="entry name" value="DNA-BINDING PROTEIN-RELATED"/>
    <property type="match status" value="1"/>
</dbReference>
<dbReference type="RefSeq" id="WP_035585929.1">
    <property type="nucleotide sequence ID" value="NZ_CP089335.1"/>
</dbReference>
<dbReference type="Pfam" id="PF13443">
    <property type="entry name" value="HTH_26"/>
    <property type="match status" value="1"/>
</dbReference>
<dbReference type="GO" id="GO:0003677">
    <property type="term" value="F:DNA binding"/>
    <property type="evidence" value="ECO:0007669"/>
    <property type="project" value="InterPro"/>
</dbReference>
<reference evidence="2 3" key="1">
    <citation type="journal article" date="2018" name="Elife">
        <title>Discovery and characterization of a prevalent human gut bacterial enzyme sufficient for the inactivation of a family of plant toxins.</title>
        <authorList>
            <person name="Koppel N."/>
            <person name="Bisanz J.E."/>
            <person name="Pandelia M.E."/>
            <person name="Turnbaugh P.J."/>
            <person name="Balskus E.P."/>
        </authorList>
    </citation>
    <scope>NUCLEOTIDE SEQUENCE [LARGE SCALE GENOMIC DNA]</scope>
    <source>
        <strain evidence="2 3">FAA1-1-60AUCSF</strain>
    </source>
</reference>
<dbReference type="InterPro" id="IPR010982">
    <property type="entry name" value="Lambda_DNA-bd_dom_sf"/>
</dbReference>
<dbReference type="PANTHER" id="PTHR37301:SF1">
    <property type="entry name" value="DNA-BINDING PROTEIN"/>
    <property type="match status" value="1"/>
</dbReference>
<protein>
    <submittedName>
        <fullName evidence="2">XRE family transcriptional regulator</fullName>
    </submittedName>
</protein>
<comment type="caution">
    <text evidence="2">The sequence shown here is derived from an EMBL/GenBank/DDBJ whole genome shotgun (WGS) entry which is preliminary data.</text>
</comment>
<proteinExistence type="predicted"/>